<dbReference type="Gene3D" id="1.10.10.10">
    <property type="entry name" value="Winged helix-like DNA-binding domain superfamily/Winged helix DNA-binding domain"/>
    <property type="match status" value="4"/>
</dbReference>
<accession>A0A836C720</accession>
<evidence type="ECO:0000256" key="3">
    <source>
        <dbReference type="ARBA" id="ARBA00011206"/>
    </source>
</evidence>
<dbReference type="PANTHER" id="PTHR12949:SF0">
    <property type="entry name" value="DNA-DIRECTED RNA POLYMERASE III SUBUNIT RPC3"/>
    <property type="match status" value="1"/>
</dbReference>
<feature type="compositionally biased region" description="Basic and acidic residues" evidence="9">
    <location>
        <begin position="303"/>
        <end position="312"/>
    </location>
</feature>
<comment type="subunit">
    <text evidence="3 8">Component of the RNA polymerase III (Pol III) complex consisting of 17 subunits.</text>
</comment>
<feature type="domain" description="DNA-directed RNA polymerase III subunit RPC3 winged-helix" evidence="12">
    <location>
        <begin position="491"/>
        <end position="567"/>
    </location>
</feature>
<sequence length="653" mass="69869">MNTRKQFACDLAIRLVHDQYGDAVGKIFKQLCSKGQLSLPDLIRGTGMSAHMVKQSLLILIQQNCINAYLQPGEETIRGPRPSVYVYEALVDRVLQIIRYARFLLHIRDEAGEVAEHIVAQLLQEGRLRMDQVLGSVAARMQKPQEEVADSIRNTFISLVQAHYVERSAPCSLPPPAIRPHPNSVRQRKSRTAASGSEAYAADQAGAMRSFEEVSFDKQRFKVPAELALEMFAATAAEAGAAAAAAAGDAAGSGGEGGEAGQKADGDANGDGASGDGEAERGVSPDGDASPEGAGPAVGSKRGAREGGDELAFKAAPTKKAKMRAGTARPDVAAPGAPARAGGGGAGGSGGGGGGPSPVAEPAVVLWRVNTDEFNRRFRHAAMVALIREKFDEDAAAVVTAMLAAGRPFEGSVKEERSVQLSEEEVEATAQKLVSGGTLKSLAGVDVPAVLRTLANDSFDMFTHVGTGPQGSASYVVNSQRIMDLIMLKQVEAVVKCRYDAAGLRVFRLLALRGQLEQKQIADLAMLPPKDTRELLYRMLSGGFVMLQDIPKTNDRAPSRTFYTWRVHLTSLSDATAAQLYRAAGRVYQRLKHEMEKEKELLGLIETARETGTVTFTLTTAQRAAAARLKRVSEVMEASLQHLDEMIAIFNDF</sequence>
<evidence type="ECO:0000313" key="13">
    <source>
        <dbReference type="EMBL" id="KAG2501534.1"/>
    </source>
</evidence>
<evidence type="ECO:0000259" key="10">
    <source>
        <dbReference type="Pfam" id="PF05645"/>
    </source>
</evidence>
<evidence type="ECO:0000259" key="11">
    <source>
        <dbReference type="Pfam" id="PF08221"/>
    </source>
</evidence>
<evidence type="ECO:0000256" key="9">
    <source>
        <dbReference type="SAM" id="MobiDB-lite"/>
    </source>
</evidence>
<comment type="similarity">
    <text evidence="8">Belongs to the eukaryotic RPC3/POLR3C RNA polymerase subunit family.</text>
</comment>
<dbReference type="Pfam" id="PF08221">
    <property type="entry name" value="HTH_9"/>
    <property type="match status" value="1"/>
</dbReference>
<dbReference type="AlphaFoldDB" id="A0A836C720"/>
<evidence type="ECO:0000256" key="6">
    <source>
        <dbReference type="ARBA" id="ARBA00023163"/>
    </source>
</evidence>
<dbReference type="GO" id="GO:0005666">
    <property type="term" value="C:RNA polymerase III complex"/>
    <property type="evidence" value="ECO:0007669"/>
    <property type="project" value="UniProtKB-UniRule"/>
</dbReference>
<evidence type="ECO:0000256" key="8">
    <source>
        <dbReference type="RuleBase" id="RU367076"/>
    </source>
</evidence>
<feature type="compositionally biased region" description="Gly residues" evidence="9">
    <location>
        <begin position="251"/>
        <end position="260"/>
    </location>
</feature>
<feature type="region of interest" description="Disordered" evidence="9">
    <location>
        <begin position="248"/>
        <end position="357"/>
    </location>
</feature>
<evidence type="ECO:0000256" key="5">
    <source>
        <dbReference type="ARBA" id="ARBA00022478"/>
    </source>
</evidence>
<keyword evidence="6 8" id="KW-0804">Transcription</keyword>
<feature type="compositionally biased region" description="Gly residues" evidence="9">
    <location>
        <begin position="341"/>
        <end position="356"/>
    </location>
</feature>
<dbReference type="InterPro" id="IPR036388">
    <property type="entry name" value="WH-like_DNA-bd_sf"/>
</dbReference>
<organism evidence="13 14">
    <name type="scientific">Edaphochlamys debaryana</name>
    <dbReference type="NCBI Taxonomy" id="47281"/>
    <lineage>
        <taxon>Eukaryota</taxon>
        <taxon>Viridiplantae</taxon>
        <taxon>Chlorophyta</taxon>
        <taxon>core chlorophytes</taxon>
        <taxon>Chlorophyceae</taxon>
        <taxon>CS clade</taxon>
        <taxon>Chlamydomonadales</taxon>
        <taxon>Chlamydomonadales incertae sedis</taxon>
        <taxon>Edaphochlamys</taxon>
    </lineage>
</organism>
<gene>
    <name evidence="13" type="ORF">HYH03_000041</name>
</gene>
<evidence type="ECO:0000256" key="2">
    <source>
        <dbReference type="ARBA" id="ARBA00006835"/>
    </source>
</evidence>
<reference evidence="13" key="1">
    <citation type="journal article" date="2020" name="bioRxiv">
        <title>Comparative genomics of Chlamydomonas.</title>
        <authorList>
            <person name="Craig R.J."/>
            <person name="Hasan A.R."/>
            <person name="Ness R.W."/>
            <person name="Keightley P.D."/>
        </authorList>
    </citation>
    <scope>NUCLEOTIDE SEQUENCE</scope>
    <source>
        <strain evidence="13">CCAP 11/70</strain>
    </source>
</reference>
<dbReference type="EMBL" id="JAEHOE010000001">
    <property type="protein sequence ID" value="KAG2501534.1"/>
    <property type="molecule type" value="Genomic_DNA"/>
</dbReference>
<dbReference type="InterPro" id="IPR055207">
    <property type="entry name" value="POLR3C_WHD"/>
</dbReference>
<keyword evidence="5 8" id="KW-0240">DNA-directed RNA polymerase</keyword>
<comment type="subcellular location">
    <subcellularLocation>
        <location evidence="1 8">Nucleus</location>
    </subcellularLocation>
</comment>
<comment type="function">
    <text evidence="8">DNA-dependent RNA polymerase catalyzes the transcription of DNA into RNA using the four ribonucleoside triphosphates as substrates. Specific core component of RNA polymerase III which synthesizes small RNAs, such as 5S rRNA and tRNAs.</text>
</comment>
<dbReference type="GO" id="GO:0006351">
    <property type="term" value="P:DNA-templated transcription"/>
    <property type="evidence" value="ECO:0007669"/>
    <property type="project" value="InterPro"/>
</dbReference>
<feature type="domain" description="RNA polymerase III subunit RPC82-related helix-turn-helix" evidence="11">
    <location>
        <begin position="11"/>
        <end position="68"/>
    </location>
</feature>
<proteinExistence type="inferred from homology"/>
<dbReference type="Proteomes" id="UP000612055">
    <property type="component" value="Unassembled WGS sequence"/>
</dbReference>
<evidence type="ECO:0000259" key="12">
    <source>
        <dbReference type="Pfam" id="PF22536"/>
    </source>
</evidence>
<evidence type="ECO:0000256" key="4">
    <source>
        <dbReference type="ARBA" id="ARBA00016689"/>
    </source>
</evidence>
<dbReference type="FunFam" id="1.10.10.10:FF:000420">
    <property type="entry name" value="RNA polymerase III subunit, putative"/>
    <property type="match status" value="1"/>
</dbReference>
<evidence type="ECO:0000256" key="1">
    <source>
        <dbReference type="ARBA" id="ARBA00004123"/>
    </source>
</evidence>
<protein>
    <recommendedName>
        <fullName evidence="4 8">DNA-directed RNA polymerase III subunit RPC3</fullName>
        <shortName evidence="8">RNA polymerase III subunit C3</shortName>
    </recommendedName>
</protein>
<dbReference type="Pfam" id="PF05645">
    <property type="entry name" value="RNA_pol_Rpc82"/>
    <property type="match status" value="1"/>
</dbReference>
<feature type="region of interest" description="Disordered" evidence="9">
    <location>
        <begin position="170"/>
        <end position="202"/>
    </location>
</feature>
<evidence type="ECO:0000256" key="7">
    <source>
        <dbReference type="ARBA" id="ARBA00023242"/>
    </source>
</evidence>
<dbReference type="InterPro" id="IPR008806">
    <property type="entry name" value="RNA_pol_III_Rpc82_C"/>
</dbReference>
<dbReference type="PANTHER" id="PTHR12949">
    <property type="entry name" value="RNA POLYMERASE III DNA DIRECTED -RELATED"/>
    <property type="match status" value="1"/>
</dbReference>
<keyword evidence="7 8" id="KW-0539">Nucleus</keyword>
<name>A0A836C720_9CHLO</name>
<feature type="domain" description="RNA polymerase III Rpc82 C -terminal" evidence="10">
    <location>
        <begin position="341"/>
        <end position="483"/>
    </location>
</feature>
<comment type="caution">
    <text evidence="13">The sequence shown here is derived from an EMBL/GenBank/DDBJ whole genome shotgun (WGS) entry which is preliminary data.</text>
</comment>
<comment type="similarity">
    <text evidence="2">Belongs to the RNA polymerase beta chain family.</text>
</comment>
<dbReference type="Pfam" id="PF22536">
    <property type="entry name" value="WHD_POLR3C"/>
    <property type="match status" value="1"/>
</dbReference>
<evidence type="ECO:0000313" key="14">
    <source>
        <dbReference type="Proteomes" id="UP000612055"/>
    </source>
</evidence>
<dbReference type="GO" id="GO:0003697">
    <property type="term" value="F:single-stranded DNA binding"/>
    <property type="evidence" value="ECO:0007669"/>
    <property type="project" value="UniProtKB-UniRule"/>
</dbReference>
<dbReference type="SUPFAM" id="SSF46785">
    <property type="entry name" value="Winged helix' DNA-binding domain"/>
    <property type="match status" value="1"/>
</dbReference>
<dbReference type="InterPro" id="IPR036390">
    <property type="entry name" value="WH_DNA-bd_sf"/>
</dbReference>
<dbReference type="OrthoDB" id="272392at2759"/>
<feature type="compositionally biased region" description="Low complexity" evidence="9">
    <location>
        <begin position="328"/>
        <end position="340"/>
    </location>
</feature>
<dbReference type="InterPro" id="IPR013197">
    <property type="entry name" value="RNA_pol_III_RPC82-rel_HTH"/>
</dbReference>
<dbReference type="InterPro" id="IPR039748">
    <property type="entry name" value="RPC3"/>
</dbReference>
<keyword evidence="14" id="KW-1185">Reference proteome</keyword>